<dbReference type="Gene3D" id="2.30.30.830">
    <property type="match status" value="1"/>
</dbReference>
<evidence type="ECO:0000313" key="3">
    <source>
        <dbReference type="Proteomes" id="UP001606134"/>
    </source>
</evidence>
<feature type="chain" id="PRO_5045065779" evidence="1">
    <location>
        <begin position="22"/>
        <end position="108"/>
    </location>
</feature>
<proteinExistence type="predicted"/>
<name>A0ABW7HAG0_9BURK</name>
<dbReference type="InterPro" id="IPR007446">
    <property type="entry name" value="PilP"/>
</dbReference>
<sequence length="108" mass="12416">MIARRLLLVHLLGLWAASASATRERQALEAFDLDSLRWVGQQTLDCVRYGVVRDPGGYLHRVFKGDFVGRNFGRVMDISDDGLRLREVVQDVRGEWVEREAWLRSGMK</sequence>
<dbReference type="RefSeq" id="WP_394408695.1">
    <property type="nucleotide sequence ID" value="NZ_JBIGIC010000004.1"/>
</dbReference>
<gene>
    <name evidence="2" type="ORF">ACG04R_09480</name>
</gene>
<keyword evidence="3" id="KW-1185">Reference proteome</keyword>
<protein>
    <submittedName>
        <fullName evidence="2">Pilus assembly protein PilP</fullName>
    </submittedName>
</protein>
<feature type="signal peptide" evidence="1">
    <location>
        <begin position="1"/>
        <end position="21"/>
    </location>
</feature>
<accession>A0ABW7HAG0</accession>
<evidence type="ECO:0000256" key="1">
    <source>
        <dbReference type="SAM" id="SignalP"/>
    </source>
</evidence>
<comment type="caution">
    <text evidence="2">The sequence shown here is derived from an EMBL/GenBank/DDBJ whole genome shotgun (WGS) entry which is preliminary data.</text>
</comment>
<keyword evidence="1" id="KW-0732">Signal</keyword>
<dbReference type="Proteomes" id="UP001606134">
    <property type="component" value="Unassembled WGS sequence"/>
</dbReference>
<dbReference type="Pfam" id="PF04351">
    <property type="entry name" value="PilP"/>
    <property type="match status" value="1"/>
</dbReference>
<organism evidence="2 3">
    <name type="scientific">Pelomonas candidula</name>
    <dbReference type="NCBI Taxonomy" id="3299025"/>
    <lineage>
        <taxon>Bacteria</taxon>
        <taxon>Pseudomonadati</taxon>
        <taxon>Pseudomonadota</taxon>
        <taxon>Betaproteobacteria</taxon>
        <taxon>Burkholderiales</taxon>
        <taxon>Sphaerotilaceae</taxon>
        <taxon>Roseateles</taxon>
    </lineage>
</organism>
<reference evidence="2 3" key="1">
    <citation type="submission" date="2024-08" db="EMBL/GenBank/DDBJ databases">
        <authorList>
            <person name="Lu H."/>
        </authorList>
    </citation>
    <scope>NUCLEOTIDE SEQUENCE [LARGE SCALE GENOMIC DNA]</scope>
    <source>
        <strain evidence="2 3">BYS78W</strain>
    </source>
</reference>
<dbReference type="EMBL" id="JBIGIC010000004">
    <property type="protein sequence ID" value="MFG6486902.1"/>
    <property type="molecule type" value="Genomic_DNA"/>
</dbReference>
<evidence type="ECO:0000313" key="2">
    <source>
        <dbReference type="EMBL" id="MFG6486902.1"/>
    </source>
</evidence>